<dbReference type="GeneID" id="8926233"/>
<dbReference type="AlphaFoldDB" id="A0A384KQF1"/>
<evidence type="ECO:0000313" key="3">
    <source>
        <dbReference type="Proteomes" id="UP000011532"/>
    </source>
</evidence>
<proteinExistence type="predicted"/>
<evidence type="ECO:0000256" key="1">
    <source>
        <dbReference type="SAM" id="MobiDB-lite"/>
    </source>
</evidence>
<evidence type="ECO:0000313" key="2">
    <source>
        <dbReference type="EMBL" id="ELY34804.1"/>
    </source>
</evidence>
<comment type="caution">
    <text evidence="2">The sequence shown here is derived from an EMBL/GenBank/DDBJ whole genome shotgun (WGS) entry which is preliminary data.</text>
</comment>
<feature type="region of interest" description="Disordered" evidence="1">
    <location>
        <begin position="1"/>
        <end position="67"/>
    </location>
</feature>
<accession>A0A384KQF1</accession>
<sequence>MTERSAHDDPVDDAEAAADADTRVDDAPFEHSSADVAPELFPAEPTAADAGTGGTPGRPDSDSATSS</sequence>
<dbReference type="EMBL" id="AOHU01000036">
    <property type="protein sequence ID" value="ELY34804.1"/>
    <property type="molecule type" value="Genomic_DNA"/>
</dbReference>
<protein>
    <submittedName>
        <fullName evidence="2">Uncharacterized protein</fullName>
    </submittedName>
</protein>
<reference evidence="2 3" key="2">
    <citation type="journal article" date="2014" name="PLoS Genet.">
        <title>Phylogenetically driven sequencing of extremely halophilic archaea reveals strategies for static and dynamic osmo-response.</title>
        <authorList>
            <person name="Becker E.A."/>
            <person name="Seitzer P.M."/>
            <person name="Tritt A."/>
            <person name="Larsen D."/>
            <person name="Krusor M."/>
            <person name="Yao A.I."/>
            <person name="Wu D."/>
            <person name="Madern D."/>
            <person name="Eisen J.A."/>
            <person name="Darling A.E."/>
            <person name="Facciotti M.T."/>
        </authorList>
    </citation>
    <scope>NUCLEOTIDE SEQUENCE [LARGE SCALE GENOMIC DNA]</scope>
    <source>
        <strain evidence="3">ATCC 29605 / DSM 3757 / JCM 8879 / NBRC 14742 / NCIMB 2012 / VKM B-1768 / DS2</strain>
    </source>
</reference>
<feature type="compositionally biased region" description="Basic and acidic residues" evidence="1">
    <location>
        <begin position="20"/>
        <end position="33"/>
    </location>
</feature>
<dbReference type="Proteomes" id="UP000011532">
    <property type="component" value="Unassembled WGS sequence"/>
</dbReference>
<name>A0A384KQF1_HALVD</name>
<reference evidence="3" key="1">
    <citation type="submission" date="2012-11" db="EMBL/GenBank/DDBJ databases">
        <authorList>
            <person name="Becker E.A."/>
            <person name="Seitzer P."/>
            <person name="Tritt A."/>
            <person name="Larsen D."/>
            <person name="Yao A."/>
            <person name="Wu D."/>
            <person name="Darling A."/>
            <person name="Eisen J.A."/>
            <person name="Facciotti M.T."/>
        </authorList>
    </citation>
    <scope>NUCLEOTIDE SEQUENCE [LARGE SCALE GENOMIC DNA]</scope>
    <source>
        <strain evidence="3">ATCC 29605 / DSM 3757 / JCM 8879 / NBRC 14742 / NCIMB 2012 / VKM B-1768 / DS2</strain>
    </source>
</reference>
<dbReference type="RefSeq" id="WP_004041792.1">
    <property type="nucleotide sequence ID" value="NC_013967.1"/>
</dbReference>
<gene>
    <name evidence="2" type="ORF">C498_04830</name>
</gene>
<organism evidence="2 3">
    <name type="scientific">Haloferax volcanii (strain ATCC 29605 / DSM 3757 / JCM 8879 / NBRC 14742 / NCIMB 2012 / VKM B-1768 / DS2)</name>
    <name type="common">Halobacterium volcanii</name>
    <dbReference type="NCBI Taxonomy" id="309800"/>
    <lineage>
        <taxon>Archaea</taxon>
        <taxon>Methanobacteriati</taxon>
        <taxon>Methanobacteriota</taxon>
        <taxon>Stenosarchaea group</taxon>
        <taxon>Halobacteria</taxon>
        <taxon>Halobacteriales</taxon>
        <taxon>Haloferacaceae</taxon>
        <taxon>Haloferax</taxon>
    </lineage>
</organism>